<protein>
    <submittedName>
        <fullName evidence="1">Uncharacterized protein</fullName>
    </submittedName>
</protein>
<dbReference type="EMBL" id="KZ679679">
    <property type="protein sequence ID" value="PTB56091.1"/>
    <property type="molecule type" value="Genomic_DNA"/>
</dbReference>
<name>A0A2T4AG73_TRIHA</name>
<dbReference type="GeneID" id="36623554"/>
<accession>A0A2T4AG73</accession>
<reference evidence="1 2" key="1">
    <citation type="submission" date="2016-07" db="EMBL/GenBank/DDBJ databases">
        <title>Multiple horizontal gene transfer events from other fungi enriched the ability of initially mycotrophic Trichoderma (Ascomycota) to feed on dead plant biomass.</title>
        <authorList>
            <consortium name="DOE Joint Genome Institute"/>
            <person name="Aerts A."/>
            <person name="Atanasova L."/>
            <person name="Chenthamara K."/>
            <person name="Zhang J."/>
            <person name="Grujic M."/>
            <person name="Henrissat B."/>
            <person name="Kuo A."/>
            <person name="Salamov A."/>
            <person name="Lipzen A."/>
            <person name="Labutti K."/>
            <person name="Barry K."/>
            <person name="Miao Y."/>
            <person name="Rahimi M.J."/>
            <person name="Shen Q."/>
            <person name="Grigoriev I.V."/>
            <person name="Kubicek C.P."/>
            <person name="Druzhinina I.S."/>
        </authorList>
    </citation>
    <scope>NUCLEOTIDE SEQUENCE [LARGE SCALE GENOMIC DNA]</scope>
    <source>
        <strain evidence="1 2">CBS 226.95</strain>
    </source>
</reference>
<dbReference type="Proteomes" id="UP000241690">
    <property type="component" value="Unassembled WGS sequence"/>
</dbReference>
<organism evidence="1 2">
    <name type="scientific">Trichoderma harzianum CBS 226.95</name>
    <dbReference type="NCBI Taxonomy" id="983964"/>
    <lineage>
        <taxon>Eukaryota</taxon>
        <taxon>Fungi</taxon>
        <taxon>Dikarya</taxon>
        <taxon>Ascomycota</taxon>
        <taxon>Pezizomycotina</taxon>
        <taxon>Sordariomycetes</taxon>
        <taxon>Hypocreomycetidae</taxon>
        <taxon>Hypocreales</taxon>
        <taxon>Hypocreaceae</taxon>
        <taxon>Trichoderma</taxon>
    </lineage>
</organism>
<dbReference type="RefSeq" id="XP_024775768.1">
    <property type="nucleotide sequence ID" value="XM_024914988.1"/>
</dbReference>
<evidence type="ECO:0000313" key="1">
    <source>
        <dbReference type="EMBL" id="PTB56091.1"/>
    </source>
</evidence>
<sequence>MSDTVMLLLHIRSTITATLISQSVLCHFVIANGWLALSLVSAAPRHTRKIHGLLGSSPQLGLKMQGWGIMTPQSILFCTRLRQARNSIRPSEILFSMYQVYLVLPATTHTHYSFSEAALLCSQMDDSQSRISRDATRVGIFMFLSSKK</sequence>
<gene>
    <name evidence="1" type="ORF">M431DRAFT_417078</name>
</gene>
<evidence type="ECO:0000313" key="2">
    <source>
        <dbReference type="Proteomes" id="UP000241690"/>
    </source>
</evidence>
<dbReference type="AlphaFoldDB" id="A0A2T4AG73"/>
<proteinExistence type="predicted"/>
<keyword evidence="2" id="KW-1185">Reference proteome</keyword>